<dbReference type="AlphaFoldDB" id="A0A1H0S487"/>
<keyword evidence="21" id="KW-1185">Reference proteome</keyword>
<comment type="similarity">
    <text evidence="2 14 16">Belongs to the TonB-dependent receptor family.</text>
</comment>
<keyword evidence="8" id="KW-0408">Iron</keyword>
<dbReference type="PROSITE" id="PS01156">
    <property type="entry name" value="TONB_DEPENDENT_REC_2"/>
    <property type="match status" value="1"/>
</dbReference>
<feature type="chain" id="PRO_5011638624" evidence="17">
    <location>
        <begin position="37"/>
        <end position="725"/>
    </location>
</feature>
<evidence type="ECO:0000256" key="8">
    <source>
        <dbReference type="ARBA" id="ARBA00023004"/>
    </source>
</evidence>
<evidence type="ECO:0000256" key="16">
    <source>
        <dbReference type="RuleBase" id="RU003357"/>
    </source>
</evidence>
<dbReference type="CDD" id="cd01347">
    <property type="entry name" value="ligand_gated_channel"/>
    <property type="match status" value="1"/>
</dbReference>
<keyword evidence="11 14" id="KW-0472">Membrane</keyword>
<dbReference type="EMBL" id="FNJL01000011">
    <property type="protein sequence ID" value="SDP36445.1"/>
    <property type="molecule type" value="Genomic_DNA"/>
</dbReference>
<evidence type="ECO:0000256" key="7">
    <source>
        <dbReference type="ARBA" id="ARBA00022729"/>
    </source>
</evidence>
<organism evidence="20 21">
    <name type="scientific">Paracidovorax cattleyae</name>
    <dbReference type="NCBI Taxonomy" id="80868"/>
    <lineage>
        <taxon>Bacteria</taxon>
        <taxon>Pseudomonadati</taxon>
        <taxon>Pseudomonadota</taxon>
        <taxon>Betaproteobacteria</taxon>
        <taxon>Burkholderiales</taxon>
        <taxon>Comamonadaceae</taxon>
        <taxon>Paracidovorax</taxon>
    </lineage>
</organism>
<sequence>MTIQRRPASSRTAFHFTPTPLARLLRHCLGAGIAVAAVGAAAQSTSDRRLEEVVVSEQAEAIGGLQKTYAGGQFARGGSLGILGTTDLMDVPFSTTNYTSELIQNQQALSVADVVMNDASVRTLTSRGGFGDDFQIRGFTVSNSDISMNGLFGLAPSTRVPLEMIERVEVLKGPGALANGVGPNGSIGGSINVVTKRASDIPLTRVTGTYMGKAQFGTHVDVGRRFGEDNQWGVRVNGLVRGGEGNIDGGRQNLNLGSIGLDYAGARTRWSLDAFATRGETKEFRPQTSFAGTATAVPAVPDARLNFYPGTKLQDNVKTVMSRLEHDVSDSTTVYGGIGYTDLDYEQTFPSGRPNAAGAFNVSNAYYDQYTKSKAADAGLRTRFATGDVKHTLALGVNYLDQETGYFYATSGRTVPSSLYDPAPLPPMTVARGAPGKSSVTKQHSIAIADTMSFANDRFLVTLGLRDQSMEQDNFNPASGAATSHYRKSAVTPLAGLVFKPAKNISLYTNYTAGLTRGATAGVDTANAGETFAPQKSRQHEVGVKVDWGRLTTQAAIYQIKRPSAFTDPVTNIYSFGGEQRNRGVELTAYGEVQRGLRLMASAAFNDAQLTRTAGGVNQGNDAAGVPGRTFNLGLDWDTPWVPGLSLNGRVIHTSSVYADAANRLRVGNWTRLDIGARYATKVANKPVVFRASLENAFDKNYWVVSNYVTVGAPRTLMLSAAVDF</sequence>
<comment type="subcellular location">
    <subcellularLocation>
        <location evidence="1 14">Cell outer membrane</location>
        <topology evidence="1 14">Multi-pass membrane protein</topology>
    </subcellularLocation>
</comment>
<evidence type="ECO:0000256" key="6">
    <source>
        <dbReference type="ARBA" id="ARBA00022692"/>
    </source>
</evidence>
<keyword evidence="5" id="KW-0410">Iron transport</keyword>
<evidence type="ECO:0000256" key="17">
    <source>
        <dbReference type="SAM" id="SignalP"/>
    </source>
</evidence>
<keyword evidence="13 14" id="KW-0998">Cell outer membrane</keyword>
<proteinExistence type="inferred from homology"/>
<dbReference type="RefSeq" id="WP_092834551.1">
    <property type="nucleotide sequence ID" value="NZ_CP028290.1"/>
</dbReference>
<evidence type="ECO:0000256" key="13">
    <source>
        <dbReference type="ARBA" id="ARBA00023237"/>
    </source>
</evidence>
<feature type="domain" description="TonB-dependent receptor plug" evidence="19">
    <location>
        <begin position="88"/>
        <end position="182"/>
    </location>
</feature>
<feature type="signal peptide" evidence="17">
    <location>
        <begin position="1"/>
        <end position="36"/>
    </location>
</feature>
<dbReference type="Gene3D" id="2.40.170.20">
    <property type="entry name" value="TonB-dependent receptor, beta-barrel domain"/>
    <property type="match status" value="1"/>
</dbReference>
<dbReference type="InterPro" id="IPR010917">
    <property type="entry name" value="TonB_rcpt_CS"/>
</dbReference>
<dbReference type="Gene3D" id="2.170.130.10">
    <property type="entry name" value="TonB-dependent receptor, plug domain"/>
    <property type="match status" value="1"/>
</dbReference>
<feature type="domain" description="TonB-dependent receptor-like beta-barrel" evidence="18">
    <location>
        <begin position="280"/>
        <end position="696"/>
    </location>
</feature>
<dbReference type="InterPro" id="IPR010105">
    <property type="entry name" value="TonB_sidphr_rcpt"/>
</dbReference>
<evidence type="ECO:0000256" key="1">
    <source>
        <dbReference type="ARBA" id="ARBA00004571"/>
    </source>
</evidence>
<dbReference type="NCBIfam" id="TIGR01783">
    <property type="entry name" value="TonB-siderophor"/>
    <property type="match status" value="1"/>
</dbReference>
<name>A0A1H0S487_9BURK</name>
<evidence type="ECO:0000256" key="3">
    <source>
        <dbReference type="ARBA" id="ARBA00022448"/>
    </source>
</evidence>
<dbReference type="Pfam" id="PF07715">
    <property type="entry name" value="Plug"/>
    <property type="match status" value="1"/>
</dbReference>
<evidence type="ECO:0000256" key="9">
    <source>
        <dbReference type="ARBA" id="ARBA00023065"/>
    </source>
</evidence>
<reference evidence="21" key="1">
    <citation type="submission" date="2016-10" db="EMBL/GenBank/DDBJ databases">
        <authorList>
            <person name="Varghese N."/>
            <person name="Submissions S."/>
        </authorList>
    </citation>
    <scope>NUCLEOTIDE SEQUENCE [LARGE SCALE GENOMIC DNA]</scope>
    <source>
        <strain evidence="21">DSM 17101</strain>
    </source>
</reference>
<dbReference type="GO" id="GO:0038023">
    <property type="term" value="F:signaling receptor activity"/>
    <property type="evidence" value="ECO:0007669"/>
    <property type="project" value="InterPro"/>
</dbReference>
<dbReference type="GO" id="GO:0009279">
    <property type="term" value="C:cell outer membrane"/>
    <property type="evidence" value="ECO:0007669"/>
    <property type="project" value="UniProtKB-SubCell"/>
</dbReference>
<evidence type="ECO:0000256" key="5">
    <source>
        <dbReference type="ARBA" id="ARBA00022496"/>
    </source>
</evidence>
<dbReference type="OrthoDB" id="8732650at2"/>
<feature type="short sequence motif" description="TonB C-terminal box" evidence="15">
    <location>
        <begin position="708"/>
        <end position="725"/>
    </location>
</feature>
<keyword evidence="7 17" id="KW-0732">Signal</keyword>
<protein>
    <submittedName>
        <fullName evidence="20">Iron complex outermembrane recepter protein</fullName>
    </submittedName>
</protein>
<gene>
    <name evidence="20" type="ORF">SAMN04489708_111103</name>
</gene>
<dbReference type="Proteomes" id="UP000199317">
    <property type="component" value="Unassembled WGS sequence"/>
</dbReference>
<keyword evidence="3 14" id="KW-0813">Transport</keyword>
<dbReference type="SUPFAM" id="SSF56935">
    <property type="entry name" value="Porins"/>
    <property type="match status" value="1"/>
</dbReference>
<accession>A0A1H0S487</accession>
<dbReference type="InterPro" id="IPR000531">
    <property type="entry name" value="Beta-barrel_TonB"/>
</dbReference>
<evidence type="ECO:0000256" key="15">
    <source>
        <dbReference type="PROSITE-ProRule" id="PRU10144"/>
    </source>
</evidence>
<keyword evidence="4 14" id="KW-1134">Transmembrane beta strand</keyword>
<dbReference type="InterPro" id="IPR037066">
    <property type="entry name" value="Plug_dom_sf"/>
</dbReference>
<evidence type="ECO:0000256" key="10">
    <source>
        <dbReference type="ARBA" id="ARBA00023077"/>
    </source>
</evidence>
<evidence type="ECO:0000256" key="4">
    <source>
        <dbReference type="ARBA" id="ARBA00022452"/>
    </source>
</evidence>
<dbReference type="InterPro" id="IPR012910">
    <property type="entry name" value="Plug_dom"/>
</dbReference>
<keyword evidence="12" id="KW-0675">Receptor</keyword>
<evidence type="ECO:0000256" key="12">
    <source>
        <dbReference type="ARBA" id="ARBA00023170"/>
    </source>
</evidence>
<keyword evidence="6 14" id="KW-0812">Transmembrane</keyword>
<dbReference type="PROSITE" id="PS52016">
    <property type="entry name" value="TONB_DEPENDENT_REC_3"/>
    <property type="match status" value="1"/>
</dbReference>
<evidence type="ECO:0000259" key="19">
    <source>
        <dbReference type="Pfam" id="PF07715"/>
    </source>
</evidence>
<evidence type="ECO:0000256" key="11">
    <source>
        <dbReference type="ARBA" id="ARBA00023136"/>
    </source>
</evidence>
<dbReference type="Pfam" id="PF00593">
    <property type="entry name" value="TonB_dep_Rec_b-barrel"/>
    <property type="match status" value="1"/>
</dbReference>
<dbReference type="PANTHER" id="PTHR32552:SF82">
    <property type="entry name" value="FCUA PROTEIN"/>
    <property type="match status" value="1"/>
</dbReference>
<evidence type="ECO:0000259" key="18">
    <source>
        <dbReference type="Pfam" id="PF00593"/>
    </source>
</evidence>
<dbReference type="GO" id="GO:0015344">
    <property type="term" value="F:siderophore uptake transmembrane transporter activity"/>
    <property type="evidence" value="ECO:0007669"/>
    <property type="project" value="TreeGrafter"/>
</dbReference>
<evidence type="ECO:0000313" key="21">
    <source>
        <dbReference type="Proteomes" id="UP000199317"/>
    </source>
</evidence>
<evidence type="ECO:0000313" key="20">
    <source>
        <dbReference type="EMBL" id="SDP36445.1"/>
    </source>
</evidence>
<dbReference type="InterPro" id="IPR036942">
    <property type="entry name" value="Beta-barrel_TonB_sf"/>
</dbReference>
<dbReference type="PANTHER" id="PTHR32552">
    <property type="entry name" value="FERRICHROME IRON RECEPTOR-RELATED"/>
    <property type="match status" value="1"/>
</dbReference>
<keyword evidence="9" id="KW-0406">Ion transport</keyword>
<dbReference type="InterPro" id="IPR039426">
    <property type="entry name" value="TonB-dep_rcpt-like"/>
</dbReference>
<evidence type="ECO:0000256" key="2">
    <source>
        <dbReference type="ARBA" id="ARBA00009810"/>
    </source>
</evidence>
<dbReference type="GO" id="GO:0015891">
    <property type="term" value="P:siderophore transport"/>
    <property type="evidence" value="ECO:0007669"/>
    <property type="project" value="InterPro"/>
</dbReference>
<evidence type="ECO:0000256" key="14">
    <source>
        <dbReference type="PROSITE-ProRule" id="PRU01360"/>
    </source>
</evidence>
<keyword evidence="10 16" id="KW-0798">TonB box</keyword>